<dbReference type="GO" id="GO:0016020">
    <property type="term" value="C:membrane"/>
    <property type="evidence" value="ECO:0007669"/>
    <property type="project" value="UniProtKB-SubCell"/>
</dbReference>
<dbReference type="GO" id="GO:0022857">
    <property type="term" value="F:transmembrane transporter activity"/>
    <property type="evidence" value="ECO:0007669"/>
    <property type="project" value="InterPro"/>
</dbReference>
<keyword evidence="2 5" id="KW-0812">Transmembrane</keyword>
<feature type="transmembrane region" description="Helical" evidence="5">
    <location>
        <begin position="180"/>
        <end position="198"/>
    </location>
</feature>
<dbReference type="Proteomes" id="UP001239445">
    <property type="component" value="Unassembled WGS sequence"/>
</dbReference>
<dbReference type="Pfam" id="PF07690">
    <property type="entry name" value="MFS_1"/>
    <property type="match status" value="1"/>
</dbReference>
<evidence type="ECO:0000256" key="2">
    <source>
        <dbReference type="ARBA" id="ARBA00022692"/>
    </source>
</evidence>
<evidence type="ECO:0000256" key="1">
    <source>
        <dbReference type="ARBA" id="ARBA00004141"/>
    </source>
</evidence>
<evidence type="ECO:0000256" key="4">
    <source>
        <dbReference type="ARBA" id="ARBA00023136"/>
    </source>
</evidence>
<organism evidence="6 7">
    <name type="scientific">Echria macrotheca</name>
    <dbReference type="NCBI Taxonomy" id="438768"/>
    <lineage>
        <taxon>Eukaryota</taxon>
        <taxon>Fungi</taxon>
        <taxon>Dikarya</taxon>
        <taxon>Ascomycota</taxon>
        <taxon>Pezizomycotina</taxon>
        <taxon>Sordariomycetes</taxon>
        <taxon>Sordariomycetidae</taxon>
        <taxon>Sordariales</taxon>
        <taxon>Schizotheciaceae</taxon>
        <taxon>Echria</taxon>
    </lineage>
</organism>
<keyword evidence="7" id="KW-1185">Reference proteome</keyword>
<dbReference type="PANTHER" id="PTHR23507:SF1">
    <property type="entry name" value="FI18259P1-RELATED"/>
    <property type="match status" value="1"/>
</dbReference>
<dbReference type="EMBL" id="MU839836">
    <property type="protein sequence ID" value="KAK1754030.1"/>
    <property type="molecule type" value="Genomic_DNA"/>
</dbReference>
<gene>
    <name evidence="6" type="ORF">QBC47DRAFT_414934</name>
</gene>
<sequence length="345" mass="37093">MGGGEVTFLTVSYTMVADVTEEAERSMVFSLMNGGFTIVGMASKPLTYLLLKRSPWLSIYAGLAVLAIAVVVSFCLPETLQKEAVTNDASERSDSEEEVLEGQPLSSFQQAWAQIRAGARQFLNFLHLLVAEERQVGVLLLSLLFTTFGMDAALMLIQYAHARFGLGWGEAGILSSIQDVVDLVLFTVLVPLATRMLLHYRIGSRTKDLWLARVSGIIQVLGSAIIGLAPTPAALVAGVGISGLADSYGFFLRSLMTSLMGRDTGILYTAIGLLSSLGIFIANPLLSALFRRGIDIGGPWVGLPFLAAAMLFAIALSMIAFIRVDDSEDDDGSLRGHEDSVQHVE</sequence>
<evidence type="ECO:0000256" key="3">
    <source>
        <dbReference type="ARBA" id="ARBA00022989"/>
    </source>
</evidence>
<evidence type="ECO:0000313" key="7">
    <source>
        <dbReference type="Proteomes" id="UP001239445"/>
    </source>
</evidence>
<name>A0AAJ0BA31_9PEZI</name>
<dbReference type="PANTHER" id="PTHR23507">
    <property type="entry name" value="ZGC:174356"/>
    <property type="match status" value="1"/>
</dbReference>
<proteinExistence type="predicted"/>
<reference evidence="6" key="1">
    <citation type="submission" date="2023-06" db="EMBL/GenBank/DDBJ databases">
        <title>Genome-scale phylogeny and comparative genomics of the fungal order Sordariales.</title>
        <authorList>
            <consortium name="Lawrence Berkeley National Laboratory"/>
            <person name="Hensen N."/>
            <person name="Bonometti L."/>
            <person name="Westerberg I."/>
            <person name="Brannstrom I.O."/>
            <person name="Guillou S."/>
            <person name="Cros-Aarteil S."/>
            <person name="Calhoun S."/>
            <person name="Haridas S."/>
            <person name="Kuo A."/>
            <person name="Mondo S."/>
            <person name="Pangilinan J."/>
            <person name="Riley R."/>
            <person name="Labutti K."/>
            <person name="Andreopoulos B."/>
            <person name="Lipzen A."/>
            <person name="Chen C."/>
            <person name="Yanf M."/>
            <person name="Daum C."/>
            <person name="Ng V."/>
            <person name="Clum A."/>
            <person name="Steindorff A."/>
            <person name="Ohm R."/>
            <person name="Martin F."/>
            <person name="Silar P."/>
            <person name="Natvig D."/>
            <person name="Lalanne C."/>
            <person name="Gautier V."/>
            <person name="Ament-Velasquez S.L."/>
            <person name="Kruys A."/>
            <person name="Hutchinson M.I."/>
            <person name="Powell A.J."/>
            <person name="Barry K."/>
            <person name="Miller A.N."/>
            <person name="Grigoriev I.V."/>
            <person name="Debuchy R."/>
            <person name="Gladieux P."/>
            <person name="Thoren M.H."/>
            <person name="Johannesson H."/>
        </authorList>
    </citation>
    <scope>NUCLEOTIDE SEQUENCE</scope>
    <source>
        <strain evidence="6">PSN4</strain>
    </source>
</reference>
<evidence type="ECO:0000313" key="6">
    <source>
        <dbReference type="EMBL" id="KAK1754030.1"/>
    </source>
</evidence>
<feature type="transmembrane region" description="Helical" evidence="5">
    <location>
        <begin position="302"/>
        <end position="322"/>
    </location>
</feature>
<evidence type="ECO:0000256" key="5">
    <source>
        <dbReference type="SAM" id="Phobius"/>
    </source>
</evidence>
<protein>
    <submittedName>
        <fullName evidence="6">Major facilitator superfamily domain-containing protein</fullName>
    </submittedName>
</protein>
<comment type="caution">
    <text evidence="6">The sequence shown here is derived from an EMBL/GenBank/DDBJ whole genome shotgun (WGS) entry which is preliminary data.</text>
</comment>
<keyword evidence="4 5" id="KW-0472">Membrane</keyword>
<dbReference type="SUPFAM" id="SSF103473">
    <property type="entry name" value="MFS general substrate transporter"/>
    <property type="match status" value="1"/>
</dbReference>
<dbReference type="InterPro" id="IPR036259">
    <property type="entry name" value="MFS_trans_sf"/>
</dbReference>
<accession>A0AAJ0BA31</accession>
<dbReference type="Gene3D" id="1.20.1250.20">
    <property type="entry name" value="MFS general substrate transporter like domains"/>
    <property type="match status" value="1"/>
</dbReference>
<comment type="subcellular location">
    <subcellularLocation>
        <location evidence="1">Membrane</location>
        <topology evidence="1">Multi-pass membrane protein</topology>
    </subcellularLocation>
</comment>
<feature type="transmembrane region" description="Helical" evidence="5">
    <location>
        <begin position="267"/>
        <end position="290"/>
    </location>
</feature>
<feature type="transmembrane region" description="Helical" evidence="5">
    <location>
        <begin position="136"/>
        <end position="160"/>
    </location>
</feature>
<feature type="transmembrane region" description="Helical" evidence="5">
    <location>
        <begin position="57"/>
        <end position="76"/>
    </location>
</feature>
<dbReference type="InterPro" id="IPR011701">
    <property type="entry name" value="MFS"/>
</dbReference>
<dbReference type="AlphaFoldDB" id="A0AAJ0BA31"/>
<keyword evidence="3 5" id="KW-1133">Transmembrane helix</keyword>